<reference evidence="3 4" key="1">
    <citation type="submission" date="2016-11" db="EMBL/GenBank/DDBJ databases">
        <authorList>
            <person name="Jaros S."/>
            <person name="Januszkiewicz K."/>
            <person name="Wedrychowicz H."/>
        </authorList>
    </citation>
    <scope>NUCLEOTIDE SEQUENCE [LARGE SCALE GENOMIC DNA]</scope>
    <source>
        <strain evidence="3 4">DSM 18899</strain>
    </source>
</reference>
<dbReference type="Proteomes" id="UP000186513">
    <property type="component" value="Unassembled WGS sequence"/>
</dbReference>
<evidence type="ECO:0000313" key="4">
    <source>
        <dbReference type="Proteomes" id="UP000186513"/>
    </source>
</evidence>
<dbReference type="STRING" id="1121279.SAMN02745887_03622"/>
<dbReference type="SMART" id="SM00028">
    <property type="entry name" value="TPR"/>
    <property type="match status" value="4"/>
</dbReference>
<dbReference type="InterPro" id="IPR019734">
    <property type="entry name" value="TPR_rpt"/>
</dbReference>
<keyword evidence="1" id="KW-0802">TPR repeat</keyword>
<dbReference type="Pfam" id="PF13432">
    <property type="entry name" value="TPR_16"/>
    <property type="match status" value="1"/>
</dbReference>
<dbReference type="PROSITE" id="PS50005">
    <property type="entry name" value="TPR"/>
    <property type="match status" value="1"/>
</dbReference>
<evidence type="ECO:0000313" key="3">
    <source>
        <dbReference type="EMBL" id="SFZ79440.1"/>
    </source>
</evidence>
<dbReference type="InterPro" id="IPR011990">
    <property type="entry name" value="TPR-like_helical_dom_sf"/>
</dbReference>
<sequence>MQRALLDRLKPLLALCLLAGLCACASQSGPSRQALADLLQDSAFRPASVPSANEIFAADAHMQRFLSEQVRPGIRHLGASRALIEGLRRGSGVRIDYDASETRSAADTLRQGAGNCLSLVLMTAALAKQLNLPVSYQEVSLSNAWSRNRDTYIRLGHVNITIGYRDLHGTARYVSDPAWTIDFLPATNRQQRVSTEITEARVLAMFLNNRAAELMQAGELDAAYWHARSAVLTDTAFLGALNTLGIIYHRHGQQAAAEQVFRSLVAQPGDQALALSNLVLVLDAQGKTEQARAAEAQLARLDTEKPFRDLLLGLAALEQGQYALALRHFERELRRDPDYHETHFGLAVAHYQLGNLAAAERHLRQAQGSAETSQDRIRYAAKLGRLHEQQAGG</sequence>
<keyword evidence="4" id="KW-1185">Reference proteome</keyword>
<organism evidence="3 4">
    <name type="scientific">Chitinimonas taiwanensis DSM 18899</name>
    <dbReference type="NCBI Taxonomy" id="1121279"/>
    <lineage>
        <taxon>Bacteria</taxon>
        <taxon>Pseudomonadati</taxon>
        <taxon>Pseudomonadota</taxon>
        <taxon>Betaproteobacteria</taxon>
        <taxon>Neisseriales</taxon>
        <taxon>Chitinibacteraceae</taxon>
        <taxon>Chitinimonas</taxon>
    </lineage>
</organism>
<accession>A0A1K2HRK8</accession>
<feature type="signal peptide" evidence="2">
    <location>
        <begin position="1"/>
        <end position="25"/>
    </location>
</feature>
<gene>
    <name evidence="3" type="ORF">SAMN02745887_03622</name>
</gene>
<dbReference type="RefSeq" id="WP_175545639.1">
    <property type="nucleotide sequence ID" value="NZ_FPKR01000017.1"/>
</dbReference>
<evidence type="ECO:0000256" key="1">
    <source>
        <dbReference type="PROSITE-ProRule" id="PRU00339"/>
    </source>
</evidence>
<protein>
    <submittedName>
        <fullName evidence="3">Tfp pilus assembly protein PilF</fullName>
    </submittedName>
</protein>
<dbReference type="EMBL" id="FPKR01000017">
    <property type="protein sequence ID" value="SFZ79440.1"/>
    <property type="molecule type" value="Genomic_DNA"/>
</dbReference>
<feature type="repeat" description="TPR" evidence="1">
    <location>
        <begin position="306"/>
        <end position="339"/>
    </location>
</feature>
<evidence type="ECO:0000256" key="2">
    <source>
        <dbReference type="SAM" id="SignalP"/>
    </source>
</evidence>
<dbReference type="PROSITE" id="PS51257">
    <property type="entry name" value="PROKAR_LIPOPROTEIN"/>
    <property type="match status" value="1"/>
</dbReference>
<dbReference type="AlphaFoldDB" id="A0A1K2HRK8"/>
<feature type="chain" id="PRO_5013221919" evidence="2">
    <location>
        <begin position="26"/>
        <end position="393"/>
    </location>
</feature>
<name>A0A1K2HRK8_9NEIS</name>
<keyword evidence="2" id="KW-0732">Signal</keyword>
<dbReference type="Gene3D" id="1.25.40.10">
    <property type="entry name" value="Tetratricopeptide repeat domain"/>
    <property type="match status" value="2"/>
</dbReference>
<dbReference type="SUPFAM" id="SSF48452">
    <property type="entry name" value="TPR-like"/>
    <property type="match status" value="1"/>
</dbReference>
<proteinExistence type="predicted"/>